<comment type="caution">
    <text evidence="1">The sequence shown here is derived from an EMBL/GenBank/DDBJ whole genome shotgun (WGS) entry which is preliminary data.</text>
</comment>
<proteinExistence type="predicted"/>
<dbReference type="Proteomes" id="UP001054945">
    <property type="component" value="Unassembled WGS sequence"/>
</dbReference>
<name>A0AAV4TCE2_CAEEX</name>
<sequence length="192" mass="21028">MDMVYLTEDIIQDLRMLVGDFIPTVTSASSAKRKFQGCSSETAEAKFRGAGFQKSFLLLGTRFSGDFISTVTAAASGTKRNSRGCPSETAEAKFQGAGFQCQGSSRKPIVFKSLLNRCRARGRLRSAMKEVLLKDGYELCPSPAPTEETVLFVEAPNAMDVHYISALSKRCASSALHFSIYGCVNELRRTNR</sequence>
<reference evidence="1 2" key="1">
    <citation type="submission" date="2021-06" db="EMBL/GenBank/DDBJ databases">
        <title>Caerostris extrusa draft genome.</title>
        <authorList>
            <person name="Kono N."/>
            <person name="Arakawa K."/>
        </authorList>
    </citation>
    <scope>NUCLEOTIDE SEQUENCE [LARGE SCALE GENOMIC DNA]</scope>
</reference>
<dbReference type="EMBL" id="BPLR01011064">
    <property type="protein sequence ID" value="GIY43950.1"/>
    <property type="molecule type" value="Genomic_DNA"/>
</dbReference>
<protein>
    <submittedName>
        <fullName evidence="1">Uncharacterized protein</fullName>
    </submittedName>
</protein>
<evidence type="ECO:0000313" key="1">
    <source>
        <dbReference type="EMBL" id="GIY43950.1"/>
    </source>
</evidence>
<organism evidence="1 2">
    <name type="scientific">Caerostris extrusa</name>
    <name type="common">Bark spider</name>
    <name type="synonym">Caerostris bankana</name>
    <dbReference type="NCBI Taxonomy" id="172846"/>
    <lineage>
        <taxon>Eukaryota</taxon>
        <taxon>Metazoa</taxon>
        <taxon>Ecdysozoa</taxon>
        <taxon>Arthropoda</taxon>
        <taxon>Chelicerata</taxon>
        <taxon>Arachnida</taxon>
        <taxon>Araneae</taxon>
        <taxon>Araneomorphae</taxon>
        <taxon>Entelegynae</taxon>
        <taxon>Araneoidea</taxon>
        <taxon>Araneidae</taxon>
        <taxon>Caerostris</taxon>
    </lineage>
</organism>
<evidence type="ECO:0000313" key="2">
    <source>
        <dbReference type="Proteomes" id="UP001054945"/>
    </source>
</evidence>
<dbReference type="AlphaFoldDB" id="A0AAV4TCE2"/>
<gene>
    <name evidence="1" type="ORF">CEXT_556021</name>
</gene>
<keyword evidence="2" id="KW-1185">Reference proteome</keyword>
<accession>A0AAV4TCE2</accession>